<feature type="domain" description="C2H2-type" evidence="13">
    <location>
        <begin position="411"/>
        <end position="438"/>
    </location>
</feature>
<feature type="domain" description="C2H2-type" evidence="13">
    <location>
        <begin position="383"/>
        <end position="410"/>
    </location>
</feature>
<sequence length="492" mass="55545">GGRERGSKCTGGWELLEVGGAGQEIDKGQPAHTGSKGQPLTLLAVLSGIGRDSATVSLPEHSFYWPCFPVNTGVVTGQQVLSGRLFFFQGLVTFEELAVYFTEGEWALLDPVQRALYREVMQENYATVASLGFSVSKPDVISQLERGEELWVQDLQDSEERELQKGAQTGDGMLSENEEKSPHQEDAEQVEPHGTLAGRSKGKVSWSCAEEKTCESQHRPEKSFCSGSDVMRHERMNMGERPYACLECGKSFSQSSNLITHQIIHTGERLYMCSECRKSFSRRSDLIKHQRVHTGERPYTCSECGKSFSQSSSLNKHQRIHTGERFYICLECRKSFINRSHLLAHQRIHTGERPYTCSECGNSFKLRSHLITHLRIHTGERPYTCLQCGKSFSQRSQLTTHWRIHTGERPYTCSECGKSFKHKSHMLAHQRIHTGETPYTCSECGKRFSGSSTFSIHQRIHTGERPYSCAECGKSFCWSSAFIKHKKIHTGE</sequence>
<dbReference type="Ensembl" id="ENSCPBT00000026762.1">
    <property type="protein sequence ID" value="ENSCPBP00000022715.1"/>
    <property type="gene ID" value="ENSCPBG00000016221.1"/>
</dbReference>
<keyword evidence="6" id="KW-0862">Zinc</keyword>
<evidence type="ECO:0000259" key="14">
    <source>
        <dbReference type="PROSITE" id="PS50805"/>
    </source>
</evidence>
<evidence type="ECO:0000256" key="7">
    <source>
        <dbReference type="ARBA" id="ARBA00023015"/>
    </source>
</evidence>
<keyword evidence="3" id="KW-0479">Metal-binding</keyword>
<dbReference type="GO" id="GO:0006355">
    <property type="term" value="P:regulation of DNA-templated transcription"/>
    <property type="evidence" value="ECO:0007669"/>
    <property type="project" value="InterPro"/>
</dbReference>
<feature type="domain" description="C2H2-type" evidence="13">
    <location>
        <begin position="355"/>
        <end position="382"/>
    </location>
</feature>
<feature type="domain" description="C2H2-type" evidence="13">
    <location>
        <begin position="271"/>
        <end position="298"/>
    </location>
</feature>
<evidence type="ECO:0000256" key="8">
    <source>
        <dbReference type="ARBA" id="ARBA00023125"/>
    </source>
</evidence>
<dbReference type="SUPFAM" id="SSF109640">
    <property type="entry name" value="KRAB domain (Kruppel-associated box)"/>
    <property type="match status" value="1"/>
</dbReference>
<dbReference type="PANTHER" id="PTHR23234:SF8">
    <property type="entry name" value="C2H2-TYPE DOMAIN-CONTAINING PROTEIN"/>
    <property type="match status" value="1"/>
</dbReference>
<dbReference type="GO" id="GO:0005634">
    <property type="term" value="C:nucleus"/>
    <property type="evidence" value="ECO:0007669"/>
    <property type="project" value="UniProtKB-SubCell"/>
</dbReference>
<evidence type="ECO:0000256" key="9">
    <source>
        <dbReference type="ARBA" id="ARBA00023163"/>
    </source>
</evidence>
<dbReference type="FunFam" id="3.30.160.60:FF:000862">
    <property type="entry name" value="zinc finger protein 697"/>
    <property type="match status" value="1"/>
</dbReference>
<dbReference type="CDD" id="cd07765">
    <property type="entry name" value="KRAB_A-box"/>
    <property type="match status" value="1"/>
</dbReference>
<feature type="domain" description="C2H2-type" evidence="13">
    <location>
        <begin position="327"/>
        <end position="354"/>
    </location>
</feature>
<dbReference type="GeneTree" id="ENSGT01150000286944"/>
<comment type="subcellular location">
    <subcellularLocation>
        <location evidence="1">Nucleus</location>
    </subcellularLocation>
</comment>
<comment type="similarity">
    <text evidence="2">Belongs to the krueppel C2H2-type zinc-finger protein family.</text>
</comment>
<dbReference type="FunFam" id="3.30.160.60:FF:000176">
    <property type="entry name" value="zinc finger protein 70"/>
    <property type="match status" value="1"/>
</dbReference>
<dbReference type="FunFam" id="3.30.160.60:FF:003000">
    <property type="entry name" value="Zinc finger and SCAN domain-containing 20"/>
    <property type="match status" value="1"/>
</dbReference>
<reference evidence="15" key="1">
    <citation type="submission" date="2025-08" db="UniProtKB">
        <authorList>
            <consortium name="Ensembl"/>
        </authorList>
    </citation>
    <scope>IDENTIFICATION</scope>
</reference>
<evidence type="ECO:0000256" key="2">
    <source>
        <dbReference type="ARBA" id="ARBA00006991"/>
    </source>
</evidence>
<feature type="domain" description="KRAB" evidence="14">
    <location>
        <begin position="92"/>
        <end position="163"/>
    </location>
</feature>
<dbReference type="GO" id="GO:0008270">
    <property type="term" value="F:zinc ion binding"/>
    <property type="evidence" value="ECO:0007669"/>
    <property type="project" value="UniProtKB-KW"/>
</dbReference>
<evidence type="ECO:0000256" key="5">
    <source>
        <dbReference type="ARBA" id="ARBA00022771"/>
    </source>
</evidence>
<keyword evidence="9" id="KW-0804">Transcription</keyword>
<reference evidence="15" key="2">
    <citation type="submission" date="2025-09" db="UniProtKB">
        <authorList>
            <consortium name="Ensembl"/>
        </authorList>
    </citation>
    <scope>IDENTIFICATION</scope>
</reference>
<evidence type="ECO:0000256" key="12">
    <source>
        <dbReference type="SAM" id="MobiDB-lite"/>
    </source>
</evidence>
<dbReference type="InterPro" id="IPR036236">
    <property type="entry name" value="Znf_C2H2_sf"/>
</dbReference>
<keyword evidence="7" id="KW-0805">Transcription regulation</keyword>
<dbReference type="GO" id="GO:0003677">
    <property type="term" value="F:DNA binding"/>
    <property type="evidence" value="ECO:0007669"/>
    <property type="project" value="UniProtKB-KW"/>
</dbReference>
<protein>
    <submittedName>
        <fullName evidence="15">Uncharacterized protein</fullName>
    </submittedName>
</protein>
<dbReference type="InterPro" id="IPR036051">
    <property type="entry name" value="KRAB_dom_sf"/>
</dbReference>
<evidence type="ECO:0000256" key="11">
    <source>
        <dbReference type="PROSITE-ProRule" id="PRU00042"/>
    </source>
</evidence>
<feature type="domain" description="C2H2-type" evidence="13">
    <location>
        <begin position="467"/>
        <end position="492"/>
    </location>
</feature>
<dbReference type="SMART" id="SM00355">
    <property type="entry name" value="ZnF_C2H2"/>
    <property type="match status" value="9"/>
</dbReference>
<dbReference type="InterPro" id="IPR050758">
    <property type="entry name" value="Znf_C2H2-type"/>
</dbReference>
<dbReference type="FunFam" id="3.30.160.60:FF:002343">
    <property type="entry name" value="Zinc finger protein 33A"/>
    <property type="match status" value="3"/>
</dbReference>
<dbReference type="Gene3D" id="3.30.160.60">
    <property type="entry name" value="Classic Zinc Finger"/>
    <property type="match status" value="9"/>
</dbReference>
<dbReference type="SUPFAM" id="SSF57667">
    <property type="entry name" value="beta-beta-alpha zinc fingers"/>
    <property type="match status" value="5"/>
</dbReference>
<evidence type="ECO:0000256" key="3">
    <source>
        <dbReference type="ARBA" id="ARBA00022723"/>
    </source>
</evidence>
<keyword evidence="5 11" id="KW-0863">Zinc-finger</keyword>
<dbReference type="PROSITE" id="PS00028">
    <property type="entry name" value="ZINC_FINGER_C2H2_1"/>
    <property type="match status" value="9"/>
</dbReference>
<dbReference type="Pfam" id="PF01352">
    <property type="entry name" value="KRAB"/>
    <property type="match status" value="1"/>
</dbReference>
<dbReference type="PROSITE" id="PS50157">
    <property type="entry name" value="ZINC_FINGER_C2H2_2"/>
    <property type="match status" value="9"/>
</dbReference>
<keyword evidence="8" id="KW-0238">DNA-binding</keyword>
<dbReference type="PANTHER" id="PTHR23234">
    <property type="entry name" value="ZNF44 PROTEIN"/>
    <property type="match status" value="1"/>
</dbReference>
<dbReference type="FunFam" id="3.30.160.60:FF:000295">
    <property type="entry name" value="zinc finger protein 19"/>
    <property type="match status" value="1"/>
</dbReference>
<feature type="domain" description="C2H2-type" evidence="13">
    <location>
        <begin position="243"/>
        <end position="270"/>
    </location>
</feature>
<dbReference type="FunFam" id="3.30.160.60:FF:001639">
    <property type="entry name" value="Si:dkey-7i4.21"/>
    <property type="match status" value="1"/>
</dbReference>
<evidence type="ECO:0000313" key="16">
    <source>
        <dbReference type="Proteomes" id="UP000694380"/>
    </source>
</evidence>
<evidence type="ECO:0000256" key="10">
    <source>
        <dbReference type="ARBA" id="ARBA00023242"/>
    </source>
</evidence>
<organism evidence="15 16">
    <name type="scientific">Chrysemys picta bellii</name>
    <name type="common">Western painted turtle</name>
    <name type="synonym">Emys bellii</name>
    <dbReference type="NCBI Taxonomy" id="8478"/>
    <lineage>
        <taxon>Eukaryota</taxon>
        <taxon>Metazoa</taxon>
        <taxon>Chordata</taxon>
        <taxon>Craniata</taxon>
        <taxon>Vertebrata</taxon>
        <taxon>Euteleostomi</taxon>
        <taxon>Archelosauria</taxon>
        <taxon>Testudinata</taxon>
        <taxon>Testudines</taxon>
        <taxon>Cryptodira</taxon>
        <taxon>Durocryptodira</taxon>
        <taxon>Testudinoidea</taxon>
        <taxon>Emydidae</taxon>
        <taxon>Chrysemys</taxon>
    </lineage>
</organism>
<feature type="domain" description="C2H2-type" evidence="13">
    <location>
        <begin position="299"/>
        <end position="326"/>
    </location>
</feature>
<dbReference type="Gene3D" id="6.10.140.140">
    <property type="match status" value="1"/>
</dbReference>
<dbReference type="SMART" id="SM00349">
    <property type="entry name" value="KRAB"/>
    <property type="match status" value="1"/>
</dbReference>
<feature type="region of interest" description="Disordered" evidence="12">
    <location>
        <begin position="157"/>
        <end position="202"/>
    </location>
</feature>
<dbReference type="InterPro" id="IPR013087">
    <property type="entry name" value="Znf_C2H2_type"/>
</dbReference>
<evidence type="ECO:0000256" key="6">
    <source>
        <dbReference type="ARBA" id="ARBA00022833"/>
    </source>
</evidence>
<feature type="compositionally biased region" description="Basic and acidic residues" evidence="12">
    <location>
        <begin position="177"/>
        <end position="186"/>
    </location>
</feature>
<dbReference type="Proteomes" id="UP000694380">
    <property type="component" value="Unplaced"/>
</dbReference>
<evidence type="ECO:0000313" key="15">
    <source>
        <dbReference type="Ensembl" id="ENSCPBP00000022715.1"/>
    </source>
</evidence>
<keyword evidence="16" id="KW-1185">Reference proteome</keyword>
<evidence type="ECO:0000256" key="1">
    <source>
        <dbReference type="ARBA" id="ARBA00004123"/>
    </source>
</evidence>
<name>A0A8C3HU80_CHRPI</name>
<evidence type="ECO:0000259" key="13">
    <source>
        <dbReference type="PROSITE" id="PS50157"/>
    </source>
</evidence>
<dbReference type="FunFam" id="3.30.160.60:FF:001016">
    <property type="entry name" value="zinc finger protein 850-like"/>
    <property type="match status" value="1"/>
</dbReference>
<feature type="domain" description="C2H2-type" evidence="13">
    <location>
        <begin position="439"/>
        <end position="466"/>
    </location>
</feature>
<dbReference type="AlphaFoldDB" id="A0A8C3HU80"/>
<dbReference type="Pfam" id="PF00096">
    <property type="entry name" value="zf-C2H2"/>
    <property type="match status" value="9"/>
</dbReference>
<dbReference type="InterPro" id="IPR001909">
    <property type="entry name" value="KRAB"/>
</dbReference>
<dbReference type="PROSITE" id="PS50805">
    <property type="entry name" value="KRAB"/>
    <property type="match status" value="1"/>
</dbReference>
<evidence type="ECO:0000256" key="4">
    <source>
        <dbReference type="ARBA" id="ARBA00022737"/>
    </source>
</evidence>
<accession>A0A8C3HU80</accession>
<proteinExistence type="inferred from homology"/>
<keyword evidence="4" id="KW-0677">Repeat</keyword>
<keyword evidence="10" id="KW-0539">Nucleus</keyword>